<sequence length="119" mass="13227">MKPIDTRTHGCMDYIMGIFLTASPSIFELNYNGIESTIFYILGPAAILYSLLTNYELGFIRLIPMKLHLILDFISGVILASSPWLFGFSQTVYGPHVILGIIEIGAALLTSCKPMRRVV</sequence>
<dbReference type="RefSeq" id="WP_345138674.1">
    <property type="nucleotide sequence ID" value="NZ_BAABDU010000001.1"/>
</dbReference>
<keyword evidence="4" id="KW-1185">Reference proteome</keyword>
<evidence type="ECO:0000313" key="4">
    <source>
        <dbReference type="Proteomes" id="UP001500748"/>
    </source>
</evidence>
<accession>A0ABP7G539</accession>
<protein>
    <submittedName>
        <fullName evidence="3">SPW repeat protein</fullName>
    </submittedName>
</protein>
<feature type="domain" description="SPW repeat-containing integral membrane" evidence="2">
    <location>
        <begin position="9"/>
        <end position="108"/>
    </location>
</feature>
<feature type="transmembrane region" description="Helical" evidence="1">
    <location>
        <begin position="92"/>
        <end position="112"/>
    </location>
</feature>
<evidence type="ECO:0000259" key="2">
    <source>
        <dbReference type="Pfam" id="PF03779"/>
    </source>
</evidence>
<reference evidence="4" key="1">
    <citation type="journal article" date="2019" name="Int. J. Syst. Evol. Microbiol.">
        <title>The Global Catalogue of Microorganisms (GCM) 10K type strain sequencing project: providing services to taxonomists for standard genome sequencing and annotation.</title>
        <authorList>
            <consortium name="The Broad Institute Genomics Platform"/>
            <consortium name="The Broad Institute Genome Sequencing Center for Infectious Disease"/>
            <person name="Wu L."/>
            <person name="Ma J."/>
        </authorList>
    </citation>
    <scope>NUCLEOTIDE SEQUENCE [LARGE SCALE GENOMIC DNA]</scope>
    <source>
        <strain evidence="4">JCM 17337</strain>
    </source>
</reference>
<dbReference type="Pfam" id="PF03779">
    <property type="entry name" value="SPW"/>
    <property type="match status" value="1"/>
</dbReference>
<dbReference type="Proteomes" id="UP001500748">
    <property type="component" value="Unassembled WGS sequence"/>
</dbReference>
<proteinExistence type="predicted"/>
<dbReference type="EMBL" id="BAABDU010000001">
    <property type="protein sequence ID" value="GAA3754737.1"/>
    <property type="molecule type" value="Genomic_DNA"/>
</dbReference>
<comment type="caution">
    <text evidence="3">The sequence shown here is derived from an EMBL/GenBank/DDBJ whole genome shotgun (WGS) entry which is preliminary data.</text>
</comment>
<evidence type="ECO:0000313" key="3">
    <source>
        <dbReference type="EMBL" id="GAA3754737.1"/>
    </source>
</evidence>
<feature type="transmembrane region" description="Helical" evidence="1">
    <location>
        <begin position="37"/>
        <end position="55"/>
    </location>
</feature>
<keyword evidence="1" id="KW-1133">Transmembrane helix</keyword>
<keyword evidence="1" id="KW-0812">Transmembrane</keyword>
<organism evidence="3 4">
    <name type="scientific">Flavobacterium ginsengiterrae</name>
    <dbReference type="NCBI Taxonomy" id="871695"/>
    <lineage>
        <taxon>Bacteria</taxon>
        <taxon>Pseudomonadati</taxon>
        <taxon>Bacteroidota</taxon>
        <taxon>Flavobacteriia</taxon>
        <taxon>Flavobacteriales</taxon>
        <taxon>Flavobacteriaceae</taxon>
        <taxon>Flavobacterium</taxon>
    </lineage>
</organism>
<dbReference type="InterPro" id="IPR005530">
    <property type="entry name" value="SPW"/>
</dbReference>
<gene>
    <name evidence="3" type="ORF">GCM10022423_00610</name>
</gene>
<feature type="transmembrane region" description="Helical" evidence="1">
    <location>
        <begin position="67"/>
        <end position="86"/>
    </location>
</feature>
<evidence type="ECO:0000256" key="1">
    <source>
        <dbReference type="SAM" id="Phobius"/>
    </source>
</evidence>
<keyword evidence="1" id="KW-0472">Membrane</keyword>
<name>A0ABP7G539_9FLAO</name>